<reference evidence="1 2" key="1">
    <citation type="journal article" date="2016" name="Nat. Commun.">
        <title>Extremotolerant tardigrade genome and improved radiotolerance of human cultured cells by tardigrade-unique protein.</title>
        <authorList>
            <person name="Hashimoto T."/>
            <person name="Horikawa D.D."/>
            <person name="Saito Y."/>
            <person name="Kuwahara H."/>
            <person name="Kozuka-Hata H."/>
            <person name="Shin-I T."/>
            <person name="Minakuchi Y."/>
            <person name="Ohishi K."/>
            <person name="Motoyama A."/>
            <person name="Aizu T."/>
            <person name="Enomoto A."/>
            <person name="Kondo K."/>
            <person name="Tanaka S."/>
            <person name="Hara Y."/>
            <person name="Koshikawa S."/>
            <person name="Sagara H."/>
            <person name="Miura T."/>
            <person name="Yokobori S."/>
            <person name="Miyagawa K."/>
            <person name="Suzuki Y."/>
            <person name="Kubo T."/>
            <person name="Oyama M."/>
            <person name="Kohara Y."/>
            <person name="Fujiyama A."/>
            <person name="Arakawa K."/>
            <person name="Katayama T."/>
            <person name="Toyoda A."/>
            <person name="Kunieda T."/>
        </authorList>
    </citation>
    <scope>NUCLEOTIDE SEQUENCE [LARGE SCALE GENOMIC DNA]</scope>
    <source>
        <strain evidence="1 2">YOKOZUNA-1</strain>
    </source>
</reference>
<comment type="caution">
    <text evidence="1">The sequence shown here is derived from an EMBL/GenBank/DDBJ whole genome shotgun (WGS) entry which is preliminary data.</text>
</comment>
<dbReference type="EMBL" id="BDGG01000011">
    <property type="protein sequence ID" value="GAV04847.1"/>
    <property type="molecule type" value="Genomic_DNA"/>
</dbReference>
<protein>
    <submittedName>
        <fullName evidence="1">Uncharacterized protein</fullName>
    </submittedName>
</protein>
<dbReference type="Proteomes" id="UP000186922">
    <property type="component" value="Unassembled WGS sequence"/>
</dbReference>
<proteinExistence type="predicted"/>
<keyword evidence="2" id="KW-1185">Reference proteome</keyword>
<gene>
    <name evidence="1" type="primary">RvY_15061</name>
    <name evidence="1" type="synonym">RvY_15061.2</name>
    <name evidence="1" type="ORF">RvY_15061-2</name>
</gene>
<name>A0A1D1VTJ2_RAMVA</name>
<organism evidence="1 2">
    <name type="scientific">Ramazzottius varieornatus</name>
    <name type="common">Water bear</name>
    <name type="synonym">Tardigrade</name>
    <dbReference type="NCBI Taxonomy" id="947166"/>
    <lineage>
        <taxon>Eukaryota</taxon>
        <taxon>Metazoa</taxon>
        <taxon>Ecdysozoa</taxon>
        <taxon>Tardigrada</taxon>
        <taxon>Eutardigrada</taxon>
        <taxon>Parachela</taxon>
        <taxon>Hypsibioidea</taxon>
        <taxon>Ramazzottiidae</taxon>
        <taxon>Ramazzottius</taxon>
    </lineage>
</organism>
<evidence type="ECO:0000313" key="2">
    <source>
        <dbReference type="Proteomes" id="UP000186922"/>
    </source>
</evidence>
<accession>A0A1D1VTJ2</accession>
<evidence type="ECO:0000313" key="1">
    <source>
        <dbReference type="EMBL" id="GAV04847.1"/>
    </source>
</evidence>
<sequence>MRSGQLPFETSTRKCLGTTTSSRRDSRRNFTILLLIPARFASSVHARRDIMGPVNIMAPCYFATAVRKQVRTRSIQSNKLSDTFLRLNFSFAVFSAWSHNFYWPHNLPSCVYCSALHSRLQKKLILASELSR</sequence>
<dbReference type="AlphaFoldDB" id="A0A1D1VTJ2"/>